<dbReference type="Proteomes" id="UP000030645">
    <property type="component" value="Unassembled WGS sequence"/>
</dbReference>
<dbReference type="AlphaFoldDB" id="W9SES5"/>
<protein>
    <submittedName>
        <fullName evidence="2">Uncharacterized protein</fullName>
    </submittedName>
</protein>
<proteinExistence type="predicted"/>
<sequence>MNELKLLQQEKNKVLHFIIIILINNGRRTEDARTFTAKRESSPLNPYDEEDRQRCWIWAAQGRVRRADAGVAAVAVTVAF</sequence>
<accession>W9SES5</accession>
<organism evidence="2 3">
    <name type="scientific">Morus notabilis</name>
    <dbReference type="NCBI Taxonomy" id="981085"/>
    <lineage>
        <taxon>Eukaryota</taxon>
        <taxon>Viridiplantae</taxon>
        <taxon>Streptophyta</taxon>
        <taxon>Embryophyta</taxon>
        <taxon>Tracheophyta</taxon>
        <taxon>Spermatophyta</taxon>
        <taxon>Magnoliopsida</taxon>
        <taxon>eudicotyledons</taxon>
        <taxon>Gunneridae</taxon>
        <taxon>Pentapetalae</taxon>
        <taxon>rosids</taxon>
        <taxon>fabids</taxon>
        <taxon>Rosales</taxon>
        <taxon>Moraceae</taxon>
        <taxon>Moreae</taxon>
        <taxon>Morus</taxon>
    </lineage>
</organism>
<dbReference type="EMBL" id="KE345361">
    <property type="protein sequence ID" value="EXC02642.1"/>
    <property type="molecule type" value="Genomic_DNA"/>
</dbReference>
<gene>
    <name evidence="2" type="ORF">L484_000316</name>
    <name evidence="1" type="ORF">L484_002307</name>
</gene>
<keyword evidence="3" id="KW-1185">Reference proteome</keyword>
<reference evidence="3" key="1">
    <citation type="submission" date="2013-01" db="EMBL/GenBank/DDBJ databases">
        <title>Draft Genome Sequence of a Mulberry Tree, Morus notabilis C.K. Schneid.</title>
        <authorList>
            <person name="He N."/>
            <person name="Zhao S."/>
        </authorList>
    </citation>
    <scope>NUCLEOTIDE SEQUENCE</scope>
</reference>
<name>W9SES5_9ROSA</name>
<evidence type="ECO:0000313" key="1">
    <source>
        <dbReference type="EMBL" id="EXC02642.1"/>
    </source>
</evidence>
<evidence type="ECO:0000313" key="3">
    <source>
        <dbReference type="Proteomes" id="UP000030645"/>
    </source>
</evidence>
<dbReference type="EMBL" id="KE625508">
    <property type="protein sequence ID" value="EXC53036.1"/>
    <property type="molecule type" value="Genomic_DNA"/>
</dbReference>
<evidence type="ECO:0000313" key="2">
    <source>
        <dbReference type="EMBL" id="EXC53036.1"/>
    </source>
</evidence>
<reference evidence="2" key="2">
    <citation type="submission" date="2013-06" db="EMBL/GenBank/DDBJ databases">
        <title>Draft Genome Sequence of a Mulberry Tree, Morus notabilis C.K. Schn.</title>
        <authorList>
            <person name="He N."/>
            <person name="Zhao S."/>
        </authorList>
    </citation>
    <scope>NUCLEOTIDE SEQUENCE</scope>
</reference>